<dbReference type="Proteomes" id="UP001454086">
    <property type="component" value="Unassembled WGS sequence"/>
</dbReference>
<proteinExistence type="predicted"/>
<dbReference type="RefSeq" id="WP_050927282.1">
    <property type="nucleotide sequence ID" value="NZ_JBBMFM010000052.1"/>
</dbReference>
<feature type="region of interest" description="Disordered" evidence="1">
    <location>
        <begin position="13"/>
        <end position="186"/>
    </location>
</feature>
<accession>A0ABV1D6X0</accession>
<name>A0ABV1D6X0_9FIRM</name>
<protein>
    <submittedName>
        <fullName evidence="3">FapA family protein</fullName>
    </submittedName>
</protein>
<dbReference type="InterPro" id="IPR005646">
    <property type="entry name" value="FapA"/>
</dbReference>
<dbReference type="Pfam" id="PF20250">
    <property type="entry name" value="FapA_N"/>
    <property type="match status" value="1"/>
</dbReference>
<dbReference type="Pfam" id="PF03961">
    <property type="entry name" value="FapA"/>
    <property type="match status" value="1"/>
</dbReference>
<dbReference type="InterPro" id="IPR016098">
    <property type="entry name" value="CAP/MinC_C"/>
</dbReference>
<reference evidence="3 4" key="1">
    <citation type="submission" date="2024-03" db="EMBL/GenBank/DDBJ databases">
        <title>Human intestinal bacterial collection.</title>
        <authorList>
            <person name="Pauvert C."/>
            <person name="Hitch T.C.A."/>
            <person name="Clavel T."/>
        </authorList>
    </citation>
    <scope>NUCLEOTIDE SEQUENCE [LARGE SCALE GENOMIC DNA]</scope>
    <source>
        <strain evidence="3 4">CLA-SR-H021</strain>
    </source>
</reference>
<organism evidence="3 4">
    <name type="scientific">Enterocloster hominis</name>
    <name type="common">ex Hitch et al. 2024</name>
    <dbReference type="NCBI Taxonomy" id="1917870"/>
    <lineage>
        <taxon>Bacteria</taxon>
        <taxon>Bacillati</taxon>
        <taxon>Bacillota</taxon>
        <taxon>Clostridia</taxon>
        <taxon>Lachnospirales</taxon>
        <taxon>Lachnospiraceae</taxon>
        <taxon>Enterocloster</taxon>
    </lineage>
</organism>
<sequence>MNEKSLIYSLLSKFLDDNQEDGIPEHVGEDEREGESRTQGQSYDDTDREDEGTGGQNADGARDGRGQDGRSRNGRSQDSGSRNGRDQNGRDQDSDHRVETVEDWNEAEVRRREQVERELLGKEQTGADGQDASDWDMSGRNAYDQDSYGGTGYGDGRPGGYGSGQGGYGSAQGGYGSVQGEDVPAGETDQDAWVELIVADDRMSVSMMVHGPQGEGQDVSRAMIHDALEQKGICFGVDEEKIGTIVNERQYLQMAVIANGMPAINGEDGRIKDYFPRKAQLKYASKGNGGIDFKSMNLIHNVQKGDVVCDITMPTEPEDGVDVFGEPVRGKNGTMPPIPQGRNIVYTPERDKLVTACEGNLTFRSGRFHVENIFSVSGNVDNSVGNIDFTGSVVVHGDVLEGYRVIAKGDITVMGIVEGAYLKAGGDILLHKGMRGMKSGVLEADGDITAKFLEDCNIYAKNNIQAEYIINSEVSCGHDLTLMGKRGAFIGGNCSVYNCMNVKAVGAPSHITTSVTLGLTPQLMEEMEAVGKEMLLLSRKLTELNKDISYLNGKLKEGSITPIQRDRLAKLKLEAPINSLKEKKLKQQGAELSRKLREVGKSRLTAREVYPGSVINIGDCKMSITKKEDNCTFYYLDGEIRKGIR</sequence>
<dbReference type="InterPro" id="IPR036145">
    <property type="entry name" value="MinC_C_sf"/>
</dbReference>
<feature type="compositionally biased region" description="Basic and acidic residues" evidence="1">
    <location>
        <begin position="107"/>
        <end position="121"/>
    </location>
</feature>
<evidence type="ECO:0000313" key="4">
    <source>
        <dbReference type="Proteomes" id="UP001454086"/>
    </source>
</evidence>
<keyword evidence="4" id="KW-1185">Reference proteome</keyword>
<dbReference type="PANTHER" id="PTHR38032">
    <property type="entry name" value="POLYMERASE-RELATED"/>
    <property type="match status" value="1"/>
</dbReference>
<dbReference type="Gene3D" id="2.160.20.70">
    <property type="match status" value="1"/>
</dbReference>
<dbReference type="InterPro" id="IPR046865">
    <property type="entry name" value="FapA_b_solenoid"/>
</dbReference>
<comment type="caution">
    <text evidence="3">The sequence shown here is derived from an EMBL/GenBank/DDBJ whole genome shotgun (WGS) entry which is preliminary data.</text>
</comment>
<feature type="domain" description="Flagellar Assembly Protein A N-terminal region" evidence="2">
    <location>
        <begin position="195"/>
        <end position="364"/>
    </location>
</feature>
<dbReference type="EMBL" id="JBBMFM010000052">
    <property type="protein sequence ID" value="MEQ2426145.1"/>
    <property type="molecule type" value="Genomic_DNA"/>
</dbReference>
<dbReference type="InterPro" id="IPR046866">
    <property type="entry name" value="FapA_N"/>
</dbReference>
<evidence type="ECO:0000259" key="2">
    <source>
        <dbReference type="Pfam" id="PF20250"/>
    </source>
</evidence>
<evidence type="ECO:0000256" key="1">
    <source>
        <dbReference type="SAM" id="MobiDB-lite"/>
    </source>
</evidence>
<evidence type="ECO:0000313" key="3">
    <source>
        <dbReference type="EMBL" id="MEQ2426145.1"/>
    </source>
</evidence>
<dbReference type="PANTHER" id="PTHR38032:SF1">
    <property type="entry name" value="RNA-BINDING PROTEIN KHPB N-TERMINAL DOMAIN-CONTAINING PROTEIN"/>
    <property type="match status" value="1"/>
</dbReference>
<feature type="compositionally biased region" description="Basic and acidic residues" evidence="1">
    <location>
        <begin position="83"/>
        <end position="100"/>
    </location>
</feature>
<dbReference type="SUPFAM" id="SSF63848">
    <property type="entry name" value="Cell-division inhibitor MinC, C-terminal domain"/>
    <property type="match status" value="1"/>
</dbReference>
<feature type="compositionally biased region" description="Gly residues" evidence="1">
    <location>
        <begin position="149"/>
        <end position="177"/>
    </location>
</feature>
<gene>
    <name evidence="3" type="ORF">WMQ36_14310</name>
</gene>
<feature type="compositionally biased region" description="Basic and acidic residues" evidence="1">
    <location>
        <begin position="60"/>
        <end position="71"/>
    </location>
</feature>